<sequence>MAEAIFSRLISKTGIDPQNIIVSDINSERMAYLKNKHGIRIASSNEEAVSEPGAIVLAVKPQNMKDLLTEISAKVGKRLVISIAAGIKTKKIEERLTQARVVRVMPNTAAIVGQAITAISRGSRASDEDVEATREIFSSVGEVMDVDEKLQNSVTAVSGSGPAYFFYLVELLAEAGKSTGLDDEQSLKLATQTAIGAGELLRTGREAKELREMVTSKGGTTEAAIKAFQENKLSDIVRTAVQQASTRAKEISEG</sequence>
<evidence type="ECO:0000256" key="1">
    <source>
        <dbReference type="ARBA" id="ARBA00005525"/>
    </source>
</evidence>
<dbReference type="InterPro" id="IPR029036">
    <property type="entry name" value="P5CR_dimer"/>
</dbReference>
<dbReference type="Pfam" id="PF03807">
    <property type="entry name" value="F420_oxidored"/>
    <property type="match status" value="1"/>
</dbReference>
<dbReference type="InterPro" id="IPR008927">
    <property type="entry name" value="6-PGluconate_DH-like_C_sf"/>
</dbReference>
<keyword evidence="2" id="KW-0521">NADP</keyword>
<dbReference type="FunFam" id="1.10.3730.10:FF:000001">
    <property type="entry name" value="Pyrroline-5-carboxylate reductase"/>
    <property type="match status" value="1"/>
</dbReference>
<dbReference type="PANTHER" id="PTHR11645:SF0">
    <property type="entry name" value="PYRROLINE-5-CARBOXYLATE REDUCTASE 3"/>
    <property type="match status" value="1"/>
</dbReference>
<feature type="domain" description="Pyrroline-5-carboxylate reductase catalytic N-terminal" evidence="4">
    <location>
        <begin position="1"/>
        <end position="86"/>
    </location>
</feature>
<evidence type="ECO:0000256" key="3">
    <source>
        <dbReference type="ARBA" id="ARBA00023002"/>
    </source>
</evidence>
<feature type="domain" description="Pyrroline-5-carboxylate reductase dimerisation" evidence="5">
    <location>
        <begin position="148"/>
        <end position="250"/>
    </location>
</feature>
<comment type="caution">
    <text evidence="6">The sequence shown here is derived from an EMBL/GenBank/DDBJ whole genome shotgun (WGS) entry which is preliminary data.</text>
</comment>
<dbReference type="InterPro" id="IPR036291">
    <property type="entry name" value="NAD(P)-bd_dom_sf"/>
</dbReference>
<dbReference type="PIRSF" id="PIRSF000193">
    <property type="entry name" value="Pyrrol-5-carb_rd"/>
    <property type="match status" value="1"/>
</dbReference>
<protein>
    <recommendedName>
        <fullName evidence="7">Pyrroline-5-carboxylate reductase</fullName>
    </recommendedName>
</protein>
<dbReference type="InterPro" id="IPR028939">
    <property type="entry name" value="P5C_Rdtase_cat_N"/>
</dbReference>
<comment type="similarity">
    <text evidence="1">Belongs to the pyrroline-5-carboxylate reductase family.</text>
</comment>
<dbReference type="InterPro" id="IPR000304">
    <property type="entry name" value="Pyrroline-COOH_reductase"/>
</dbReference>
<evidence type="ECO:0008006" key="7">
    <source>
        <dbReference type="Google" id="ProtNLM"/>
    </source>
</evidence>
<evidence type="ECO:0000313" key="6">
    <source>
        <dbReference type="EMBL" id="KKN50808.1"/>
    </source>
</evidence>
<dbReference type="NCBIfam" id="TIGR00112">
    <property type="entry name" value="proC"/>
    <property type="match status" value="1"/>
</dbReference>
<proteinExistence type="inferred from homology"/>
<name>A0A0F9UB20_9ZZZZ</name>
<reference evidence="6" key="1">
    <citation type="journal article" date="2015" name="Nature">
        <title>Complex archaea that bridge the gap between prokaryotes and eukaryotes.</title>
        <authorList>
            <person name="Spang A."/>
            <person name="Saw J.H."/>
            <person name="Jorgensen S.L."/>
            <person name="Zaremba-Niedzwiedzka K."/>
            <person name="Martijn J."/>
            <person name="Lind A.E."/>
            <person name="van Eijk R."/>
            <person name="Schleper C."/>
            <person name="Guy L."/>
            <person name="Ettema T.J."/>
        </authorList>
    </citation>
    <scope>NUCLEOTIDE SEQUENCE</scope>
</reference>
<dbReference type="GO" id="GO:0055129">
    <property type="term" value="P:L-proline biosynthetic process"/>
    <property type="evidence" value="ECO:0007669"/>
    <property type="project" value="TreeGrafter"/>
</dbReference>
<evidence type="ECO:0000259" key="4">
    <source>
        <dbReference type="Pfam" id="PF03807"/>
    </source>
</evidence>
<dbReference type="Gene3D" id="1.10.3730.10">
    <property type="entry name" value="ProC C-terminal domain-like"/>
    <property type="match status" value="1"/>
</dbReference>
<dbReference type="AlphaFoldDB" id="A0A0F9UB20"/>
<dbReference type="HAMAP" id="MF_01925">
    <property type="entry name" value="P5C_reductase"/>
    <property type="match status" value="1"/>
</dbReference>
<organism evidence="6">
    <name type="scientific">marine sediment metagenome</name>
    <dbReference type="NCBI Taxonomy" id="412755"/>
    <lineage>
        <taxon>unclassified sequences</taxon>
        <taxon>metagenomes</taxon>
        <taxon>ecological metagenomes</taxon>
    </lineage>
</organism>
<dbReference type="Gene3D" id="3.40.50.720">
    <property type="entry name" value="NAD(P)-binding Rossmann-like Domain"/>
    <property type="match status" value="1"/>
</dbReference>
<dbReference type="EMBL" id="LAZR01001094">
    <property type="protein sequence ID" value="KKN50808.1"/>
    <property type="molecule type" value="Genomic_DNA"/>
</dbReference>
<dbReference type="PANTHER" id="PTHR11645">
    <property type="entry name" value="PYRROLINE-5-CARBOXYLATE REDUCTASE"/>
    <property type="match status" value="1"/>
</dbReference>
<evidence type="ECO:0000256" key="2">
    <source>
        <dbReference type="ARBA" id="ARBA00022857"/>
    </source>
</evidence>
<dbReference type="InterPro" id="IPR053790">
    <property type="entry name" value="P5CR-like_CS"/>
</dbReference>
<dbReference type="PROSITE" id="PS00521">
    <property type="entry name" value="P5CR"/>
    <property type="match status" value="1"/>
</dbReference>
<dbReference type="Pfam" id="PF14748">
    <property type="entry name" value="P5CR_dimer"/>
    <property type="match status" value="1"/>
</dbReference>
<gene>
    <name evidence="6" type="ORF">LCGC14_0628900</name>
</gene>
<keyword evidence="3" id="KW-0560">Oxidoreductase</keyword>
<dbReference type="GO" id="GO:0004735">
    <property type="term" value="F:pyrroline-5-carboxylate reductase activity"/>
    <property type="evidence" value="ECO:0007669"/>
    <property type="project" value="InterPro"/>
</dbReference>
<dbReference type="SUPFAM" id="SSF51735">
    <property type="entry name" value="NAD(P)-binding Rossmann-fold domains"/>
    <property type="match status" value="1"/>
</dbReference>
<dbReference type="SUPFAM" id="SSF48179">
    <property type="entry name" value="6-phosphogluconate dehydrogenase C-terminal domain-like"/>
    <property type="match status" value="1"/>
</dbReference>
<evidence type="ECO:0000259" key="5">
    <source>
        <dbReference type="Pfam" id="PF14748"/>
    </source>
</evidence>
<accession>A0A0F9UB20</accession>